<keyword evidence="4" id="KW-0653">Protein transport</keyword>
<name>A0A376B269_9ASCO</name>
<feature type="region of interest" description="Disordered" evidence="5">
    <location>
        <begin position="1"/>
        <end position="22"/>
    </location>
</feature>
<evidence type="ECO:0000259" key="6">
    <source>
        <dbReference type="Pfam" id="PF19036"/>
    </source>
</evidence>
<dbReference type="GO" id="GO:0035658">
    <property type="term" value="C:Mon1-Ccz1 complex"/>
    <property type="evidence" value="ECO:0007669"/>
    <property type="project" value="TreeGrafter"/>
</dbReference>
<organism evidence="9 10">
    <name type="scientific">Saccharomycodes ludwigii</name>
    <dbReference type="NCBI Taxonomy" id="36035"/>
    <lineage>
        <taxon>Eukaryota</taxon>
        <taxon>Fungi</taxon>
        <taxon>Dikarya</taxon>
        <taxon>Ascomycota</taxon>
        <taxon>Saccharomycotina</taxon>
        <taxon>Saccharomycetes</taxon>
        <taxon>Saccharomycodales</taxon>
        <taxon>Saccharomycodaceae</taxon>
        <taxon>Saccharomycodes</taxon>
    </lineage>
</organism>
<comment type="subcellular location">
    <subcellularLocation>
        <location evidence="4">Endosome</location>
        <location evidence="4">Multivesicular body membrane</location>
        <topology evidence="4">Peripheral membrane protein</topology>
    </subcellularLocation>
    <subcellularLocation>
        <location evidence="1 4">Prevacuolar compartment membrane</location>
        <topology evidence="1 4">Peripheral membrane protein</topology>
    </subcellularLocation>
    <subcellularLocation>
        <location evidence="4">Vacuole membrane</location>
        <topology evidence="4">Peripheral membrane protein</topology>
    </subcellularLocation>
</comment>
<dbReference type="PANTHER" id="PTHR13027">
    <property type="entry name" value="SAND PROTEIN-RELATED"/>
    <property type="match status" value="1"/>
</dbReference>
<dbReference type="GO" id="GO:0006914">
    <property type="term" value="P:autophagy"/>
    <property type="evidence" value="ECO:0007669"/>
    <property type="project" value="UniProtKB-UniRule"/>
</dbReference>
<proteinExistence type="inferred from homology"/>
<keyword evidence="4" id="KW-0813">Transport</keyword>
<evidence type="ECO:0000259" key="7">
    <source>
        <dbReference type="Pfam" id="PF19037"/>
    </source>
</evidence>
<dbReference type="VEuPathDB" id="FungiDB:SCODWIG_00546"/>
<dbReference type="Pfam" id="PF19037">
    <property type="entry name" value="Fuz_longin_2"/>
    <property type="match status" value="1"/>
</dbReference>
<feature type="compositionally biased region" description="Polar residues" evidence="5">
    <location>
        <begin position="1"/>
        <end position="17"/>
    </location>
</feature>
<dbReference type="PANTHER" id="PTHR13027:SF7">
    <property type="entry name" value="VACUOLAR FUSION PROTEIN MON1 HOMOLOG"/>
    <property type="match status" value="1"/>
</dbReference>
<comment type="similarity">
    <text evidence="2 4">Belongs to the MON1/SAND family.</text>
</comment>
<dbReference type="InterPro" id="IPR043971">
    <property type="entry name" value="FUZ/MON1/HPS1_longin_2"/>
</dbReference>
<dbReference type="GO" id="GO:0032585">
    <property type="term" value="C:multivesicular body membrane"/>
    <property type="evidence" value="ECO:0007669"/>
    <property type="project" value="UniProtKB-SubCell"/>
</dbReference>
<dbReference type="EMBL" id="UFAJ01000048">
    <property type="protein sequence ID" value="SSD58785.1"/>
    <property type="molecule type" value="Genomic_DNA"/>
</dbReference>
<keyword evidence="4" id="KW-0072">Autophagy</keyword>
<evidence type="ECO:0000256" key="1">
    <source>
        <dbReference type="ARBA" id="ARBA00004380"/>
    </source>
</evidence>
<dbReference type="InterPro" id="IPR043972">
    <property type="entry name" value="FUZ/MON1/HPS1_longin_1"/>
</dbReference>
<gene>
    <name evidence="9" type="ORF">SCODWIG_00546</name>
</gene>
<evidence type="ECO:0000313" key="9">
    <source>
        <dbReference type="EMBL" id="SSD58785.1"/>
    </source>
</evidence>
<dbReference type="InterPro" id="IPR004353">
    <property type="entry name" value="Mon1"/>
</dbReference>
<feature type="domain" description="FUZ/MON1/HPS1 first Longin" evidence="6">
    <location>
        <begin position="193"/>
        <end position="314"/>
    </location>
</feature>
<keyword evidence="4" id="KW-0472">Membrane</keyword>
<dbReference type="PRINTS" id="PR01546">
    <property type="entry name" value="YEAST73DUF"/>
</dbReference>
<keyword evidence="4" id="KW-0967">Endosome</keyword>
<evidence type="ECO:0000256" key="4">
    <source>
        <dbReference type="RuleBase" id="RU367048"/>
    </source>
</evidence>
<sequence>MRARDINTTIHNASDNDTTIKDPPNSNLNVNNDFLVSTSSIAQPITNTINTIYETSPTATDDILDLDRNNATINSNTSILRMPSISKNLNKLTDDLLSINSNVTALTSNLQEDLLQSIYSDTITHNNSNITTVNTNNSSTSTNRNINDAVIMKMDDVNLNRSDDLFLKLPDLLPHTVTASDNIGNDDVCHFKKNFFILSSAGKPIYSMHGSDEQSINLMGVIHTLVEFFKINKNCDLKTFEMNSKSNTSCKFTFLNKHPIVLMAHSTNPYETELHLLNQLDFLYSYLLSILSKRQLDRLFSKRENFDLRNFLNQENFQNLNSICNMICNEFHPEFLFYSGSLQVYPMKKKIRDKLHTILLKCYVNSTTVTSTDNTTFTPLTSFFYPDHSRDLSISLLYGMITLVERAQLVSVLRPKGHTLHTTDLHLLFQLIKSQYLPKYLNHNGSTNDTGSNDLWVPVCFPKFNSNGFLYCFIKFFTNEPLLGPGCFSLILISAKKDSFQRLKTLGDQIISSMEHLTLNKILSKTITATGNGINGSSSTSQQRKIHRSYSSSNLLSNYGITSNVNYDIPTLNIVLLPPMDNVYHFIYKSKNLVQHISPPINENLMDYYLYLQKQCSTPNNTSLANLASLDTTPNKESFNARNSNGNMVVVTQLDIKRYDVDIMIESYNDIDGYDTTTGKDTKPGQSQSSLQIYGVSWITTDFELYLLGNPYFLNKRKLLQNAKEIIYWCKKNEPRIFIKQGAVF</sequence>
<dbReference type="InterPro" id="IPR043970">
    <property type="entry name" value="FUZ/MON1/HPS1_longin_3"/>
</dbReference>
<dbReference type="Pfam" id="PF19036">
    <property type="entry name" value="Fuz_longin_1"/>
    <property type="match status" value="1"/>
</dbReference>
<feature type="domain" description="FUZ/MON1/HPS1 third Longin" evidence="8">
    <location>
        <begin position="582"/>
        <end position="734"/>
    </location>
</feature>
<keyword evidence="4" id="KW-0926">Vacuole</keyword>
<accession>A0A376B269</accession>
<keyword evidence="10" id="KW-1185">Reference proteome</keyword>
<dbReference type="GO" id="GO:0016192">
    <property type="term" value="P:vesicle-mediated transport"/>
    <property type="evidence" value="ECO:0007669"/>
    <property type="project" value="InterPro"/>
</dbReference>
<evidence type="ECO:0000256" key="5">
    <source>
        <dbReference type="SAM" id="MobiDB-lite"/>
    </source>
</evidence>
<evidence type="ECO:0000256" key="2">
    <source>
        <dbReference type="ARBA" id="ARBA00008968"/>
    </source>
</evidence>
<evidence type="ECO:0000313" key="10">
    <source>
        <dbReference type="Proteomes" id="UP000262825"/>
    </source>
</evidence>
<dbReference type="AlphaFoldDB" id="A0A376B269"/>
<reference evidence="10" key="1">
    <citation type="submission" date="2018-06" db="EMBL/GenBank/DDBJ databases">
        <authorList>
            <person name="Guldener U."/>
        </authorList>
    </citation>
    <scope>NUCLEOTIDE SEQUENCE [LARGE SCALE GENOMIC DNA]</scope>
    <source>
        <strain evidence="10">UTAD17</strain>
    </source>
</reference>
<evidence type="ECO:0000256" key="3">
    <source>
        <dbReference type="ARBA" id="ARBA00018132"/>
    </source>
</evidence>
<dbReference type="Proteomes" id="UP000262825">
    <property type="component" value="Unassembled WGS sequence"/>
</dbReference>
<dbReference type="GO" id="GO:0006623">
    <property type="term" value="P:protein targeting to vacuole"/>
    <property type="evidence" value="ECO:0007669"/>
    <property type="project" value="UniProtKB-UniRule"/>
</dbReference>
<protein>
    <recommendedName>
        <fullName evidence="3 4">Vacuolar fusion protein MON1</fullName>
    </recommendedName>
</protein>
<feature type="domain" description="FUZ/MON1/HPS1 second Longin" evidence="7">
    <location>
        <begin position="395"/>
        <end position="510"/>
    </location>
</feature>
<comment type="function">
    <text evidence="4">Required for multiple vacuole delivery pathways including the cytoplasm to vacuole transport (Cvt), autophagy, pexophagy and endocytosis.</text>
</comment>
<dbReference type="Pfam" id="PF19038">
    <property type="entry name" value="Fuz_longin_3"/>
    <property type="match status" value="1"/>
</dbReference>
<dbReference type="GO" id="GO:0000329">
    <property type="term" value="C:fungal-type vacuole membrane"/>
    <property type="evidence" value="ECO:0007669"/>
    <property type="project" value="TreeGrafter"/>
</dbReference>
<evidence type="ECO:0000259" key="8">
    <source>
        <dbReference type="Pfam" id="PF19038"/>
    </source>
</evidence>